<proteinExistence type="predicted"/>
<evidence type="ECO:0000313" key="1">
    <source>
        <dbReference type="EMBL" id="KAJ7708359.1"/>
    </source>
</evidence>
<dbReference type="EMBL" id="JARKIE010000004">
    <property type="protein sequence ID" value="KAJ7708359.1"/>
    <property type="molecule type" value="Genomic_DNA"/>
</dbReference>
<sequence length="100" mass="10941">MSPIPRIHMPKLQQLEGPASIAFLVVPGSLTSQITIYWDTNSTTSFSDTLSAVARSDVNIVWLINVVPTWDCELLSAIANHLPRLQQLIVYTAILPAVGI</sequence>
<organism evidence="1 2">
    <name type="scientific">Mycena rosella</name>
    <name type="common">Pink bonnet</name>
    <name type="synonym">Agaricus rosellus</name>
    <dbReference type="NCBI Taxonomy" id="1033263"/>
    <lineage>
        <taxon>Eukaryota</taxon>
        <taxon>Fungi</taxon>
        <taxon>Dikarya</taxon>
        <taxon>Basidiomycota</taxon>
        <taxon>Agaricomycotina</taxon>
        <taxon>Agaricomycetes</taxon>
        <taxon>Agaricomycetidae</taxon>
        <taxon>Agaricales</taxon>
        <taxon>Marasmiineae</taxon>
        <taxon>Mycenaceae</taxon>
        <taxon>Mycena</taxon>
    </lineage>
</organism>
<gene>
    <name evidence="1" type="ORF">B0H17DRAFT_1191808</name>
</gene>
<name>A0AAD7GYV5_MYCRO</name>
<dbReference type="Proteomes" id="UP001221757">
    <property type="component" value="Unassembled WGS sequence"/>
</dbReference>
<dbReference type="AlphaFoldDB" id="A0AAD7GYV5"/>
<evidence type="ECO:0000313" key="2">
    <source>
        <dbReference type="Proteomes" id="UP001221757"/>
    </source>
</evidence>
<comment type="caution">
    <text evidence="1">The sequence shown here is derived from an EMBL/GenBank/DDBJ whole genome shotgun (WGS) entry which is preliminary data.</text>
</comment>
<keyword evidence="2" id="KW-1185">Reference proteome</keyword>
<reference evidence="1" key="1">
    <citation type="submission" date="2023-03" db="EMBL/GenBank/DDBJ databases">
        <title>Massive genome expansion in bonnet fungi (Mycena s.s.) driven by repeated elements and novel gene families across ecological guilds.</title>
        <authorList>
            <consortium name="Lawrence Berkeley National Laboratory"/>
            <person name="Harder C.B."/>
            <person name="Miyauchi S."/>
            <person name="Viragh M."/>
            <person name="Kuo A."/>
            <person name="Thoen E."/>
            <person name="Andreopoulos B."/>
            <person name="Lu D."/>
            <person name="Skrede I."/>
            <person name="Drula E."/>
            <person name="Henrissat B."/>
            <person name="Morin E."/>
            <person name="Kohler A."/>
            <person name="Barry K."/>
            <person name="LaButti K."/>
            <person name="Morin E."/>
            <person name="Salamov A."/>
            <person name="Lipzen A."/>
            <person name="Mereny Z."/>
            <person name="Hegedus B."/>
            <person name="Baldrian P."/>
            <person name="Stursova M."/>
            <person name="Weitz H."/>
            <person name="Taylor A."/>
            <person name="Grigoriev I.V."/>
            <person name="Nagy L.G."/>
            <person name="Martin F."/>
            <person name="Kauserud H."/>
        </authorList>
    </citation>
    <scope>NUCLEOTIDE SEQUENCE</scope>
    <source>
        <strain evidence="1">CBHHK067</strain>
    </source>
</reference>
<protein>
    <submittedName>
        <fullName evidence="1">Uncharacterized protein</fullName>
    </submittedName>
</protein>
<accession>A0AAD7GYV5</accession>